<protein>
    <recommendedName>
        <fullName evidence="1">Ribosome maturation protein SDO1/SBDS N-terminal domain-containing protein</fullName>
    </recommendedName>
</protein>
<dbReference type="VEuPathDB" id="FungiDB:PV07_04188"/>
<dbReference type="InterPro" id="IPR036786">
    <property type="entry name" value="Ribosome_mat_SBDS_N_sf"/>
</dbReference>
<dbReference type="Gene3D" id="3.30.1250.10">
    <property type="entry name" value="Ribosome maturation protein SBDS, N-terminal domain"/>
    <property type="match status" value="1"/>
</dbReference>
<evidence type="ECO:0000313" key="2">
    <source>
        <dbReference type="EMBL" id="KIW32659.1"/>
    </source>
</evidence>
<gene>
    <name evidence="2" type="ORF">PV07_04188</name>
</gene>
<dbReference type="OrthoDB" id="2567806at2759"/>
<evidence type="ECO:0000259" key="1">
    <source>
        <dbReference type="Pfam" id="PF01172"/>
    </source>
</evidence>
<dbReference type="InterPro" id="IPR039100">
    <property type="entry name" value="Sdo1/SBDS-like"/>
</dbReference>
<dbReference type="EMBL" id="KN847041">
    <property type="protein sequence ID" value="KIW32659.1"/>
    <property type="molecule type" value="Genomic_DNA"/>
</dbReference>
<dbReference type="STRING" id="569365.A0A0D2DAC2"/>
<proteinExistence type="predicted"/>
<dbReference type="GeneID" id="27343382"/>
<organism evidence="2 3">
    <name type="scientific">Cladophialophora immunda</name>
    <dbReference type="NCBI Taxonomy" id="569365"/>
    <lineage>
        <taxon>Eukaryota</taxon>
        <taxon>Fungi</taxon>
        <taxon>Dikarya</taxon>
        <taxon>Ascomycota</taxon>
        <taxon>Pezizomycotina</taxon>
        <taxon>Eurotiomycetes</taxon>
        <taxon>Chaetothyriomycetidae</taxon>
        <taxon>Chaetothyriales</taxon>
        <taxon>Herpotrichiellaceae</taxon>
        <taxon>Cladophialophora</taxon>
    </lineage>
</organism>
<feature type="domain" description="Ribosome maturation protein SDO1/SBDS N-terminal" evidence="1">
    <location>
        <begin position="8"/>
        <end position="99"/>
    </location>
</feature>
<sequence>MPGNNDFVSKVHFKGKTDSFIIFVESPQDVERWREDKSISLTEVVKSFKIMVTHKHGAQGHLDGASKASLENEFGTSEENEVIKTILMEGKIQDTHRPEKWGTTNETMGAKVAHHGGAHPF</sequence>
<dbReference type="SUPFAM" id="SSF89895">
    <property type="entry name" value="FYSH domain"/>
    <property type="match status" value="1"/>
</dbReference>
<dbReference type="RefSeq" id="XP_016252875.1">
    <property type="nucleotide sequence ID" value="XM_016390973.1"/>
</dbReference>
<dbReference type="HOGENOM" id="CLU_137480_1_0_1"/>
<dbReference type="PANTHER" id="PTHR10927">
    <property type="entry name" value="RIBOSOME MATURATION PROTEIN SBDS"/>
    <property type="match status" value="1"/>
</dbReference>
<evidence type="ECO:0000313" key="3">
    <source>
        <dbReference type="Proteomes" id="UP000054466"/>
    </source>
</evidence>
<name>A0A0D2DAC2_9EURO</name>
<dbReference type="AlphaFoldDB" id="A0A0D2DAC2"/>
<dbReference type="InterPro" id="IPR019783">
    <property type="entry name" value="SDO1/SBDS_N"/>
</dbReference>
<dbReference type="Pfam" id="PF01172">
    <property type="entry name" value="SBDS_N"/>
    <property type="match status" value="1"/>
</dbReference>
<accession>A0A0D2DAC2</accession>
<reference evidence="2 3" key="1">
    <citation type="submission" date="2015-01" db="EMBL/GenBank/DDBJ databases">
        <title>The Genome Sequence of Cladophialophora immunda CBS83496.</title>
        <authorList>
            <consortium name="The Broad Institute Genomics Platform"/>
            <person name="Cuomo C."/>
            <person name="de Hoog S."/>
            <person name="Gorbushina A."/>
            <person name="Stielow B."/>
            <person name="Teixiera M."/>
            <person name="Abouelleil A."/>
            <person name="Chapman S.B."/>
            <person name="Priest M."/>
            <person name="Young S.K."/>
            <person name="Wortman J."/>
            <person name="Nusbaum C."/>
            <person name="Birren B."/>
        </authorList>
    </citation>
    <scope>NUCLEOTIDE SEQUENCE [LARGE SCALE GENOMIC DNA]</scope>
    <source>
        <strain evidence="2 3">CBS 83496</strain>
    </source>
</reference>
<keyword evidence="3" id="KW-1185">Reference proteome</keyword>
<dbReference type="PANTHER" id="PTHR10927:SF2">
    <property type="entry name" value="RESTRICTION OF TELOMERE CAPPING PROTEIN 3"/>
    <property type="match status" value="1"/>
</dbReference>
<dbReference type="Proteomes" id="UP000054466">
    <property type="component" value="Unassembled WGS sequence"/>
</dbReference>